<evidence type="ECO:0000313" key="2">
    <source>
        <dbReference type="Proteomes" id="UP001172082"/>
    </source>
</evidence>
<dbReference type="InterPro" id="IPR038765">
    <property type="entry name" value="Papain-like_cys_pep_sf"/>
</dbReference>
<protein>
    <recommendedName>
        <fullName evidence="3">Transglutaminase domain-containing protein</fullName>
    </recommendedName>
</protein>
<dbReference type="RefSeq" id="WP_346752012.1">
    <property type="nucleotide sequence ID" value="NZ_JAUJEA010000003.1"/>
</dbReference>
<reference evidence="1" key="1">
    <citation type="submission" date="2023-06" db="EMBL/GenBank/DDBJ databases">
        <title>Genomic of Parafulvivirga corallium.</title>
        <authorList>
            <person name="Wang G."/>
        </authorList>
    </citation>
    <scope>NUCLEOTIDE SEQUENCE</scope>
    <source>
        <strain evidence="1">BMA10</strain>
    </source>
</reference>
<evidence type="ECO:0008006" key="3">
    <source>
        <dbReference type="Google" id="ProtNLM"/>
    </source>
</evidence>
<dbReference type="PROSITE" id="PS51257">
    <property type="entry name" value="PROKAR_LIPOPROTEIN"/>
    <property type="match status" value="1"/>
</dbReference>
<organism evidence="1 2">
    <name type="scientific">Splendidivirga corallicola</name>
    <dbReference type="NCBI Taxonomy" id="3051826"/>
    <lineage>
        <taxon>Bacteria</taxon>
        <taxon>Pseudomonadati</taxon>
        <taxon>Bacteroidota</taxon>
        <taxon>Cytophagia</taxon>
        <taxon>Cytophagales</taxon>
        <taxon>Splendidivirgaceae</taxon>
        <taxon>Splendidivirga</taxon>
    </lineage>
</organism>
<accession>A0ABT8KNG4</accession>
<name>A0ABT8KNG4_9BACT</name>
<dbReference type="Proteomes" id="UP001172082">
    <property type="component" value="Unassembled WGS sequence"/>
</dbReference>
<dbReference type="Gene3D" id="2.60.120.260">
    <property type="entry name" value="Galactose-binding domain-like"/>
    <property type="match status" value="1"/>
</dbReference>
<dbReference type="PANTHER" id="PTHR35532:SF5">
    <property type="entry name" value="CARBOHYDRATE-BINDING DOMAIN-CONTAINING PROTEIN"/>
    <property type="match status" value="1"/>
</dbReference>
<dbReference type="PANTHER" id="PTHR35532">
    <property type="entry name" value="SIMILAR TO POLYHYDROXYALKANOATE DEPOLYMERASE"/>
    <property type="match status" value="1"/>
</dbReference>
<sequence>MFSFKKLNQIYVLLILFSCQNSPPKEVLRVLERAGARAELEECIVHYQKTGQEEKLRAAYFLIANMDNKYSYRQESIEKHAVLFDKLDSLYQAQEPPVTDAQAFWPEGNNPNDIEKYWDTIYNKRGELNLSSLPKVYDMDVITADYLIENIDYAFKVWKERSWARQLSFDEFCEFILPYRATNEPLQVWRKRLFEEYAWIADEGLMDVVLAAKRLNDSLKWFKNNYYTIRHFPDLKLDHLLKGKIGACSDMCNLTVYVFRSQGIPLSSCYLHRNTSWNVLPSGEGKAIGFLGTWSDPERNTSYFKDELVSQANKVGKIYMHTYRKIRYPFSDLPYQDIPDLFKSSNVRDITGICQLNTKNLEIQVSDSLGKYVFLCEWKDLKYDWDILDWTEVYNGKATFKDLGTDKVYLPVFYKNRFFRFAHDPVYLTKDGSIRILKADTFQKEKAIIYRKMGMGFNESRWAKHMVGARFEASNDPEFRAFTELHTIQKLPSKRERIVLSESGPFRYVRYRSDTLMGIAEMTFFDEQANRLIGNYFSSFDSEAHDQVKRAFDGDIHSNFTYHKGGGFFGMDLGKPTRLGSVEYLFQNSFNTVQKEDSYELFFWEKNKWVSLGKQKANDETLEYQVPKNALLLLKNLSRGKAIQVFFMQAGEQKWG</sequence>
<proteinExistence type="predicted"/>
<gene>
    <name evidence="1" type="ORF">QQ008_11460</name>
</gene>
<comment type="caution">
    <text evidence="1">The sequence shown here is derived from an EMBL/GenBank/DDBJ whole genome shotgun (WGS) entry which is preliminary data.</text>
</comment>
<dbReference type="EMBL" id="JAUJEA010000003">
    <property type="protein sequence ID" value="MDN5201988.1"/>
    <property type="molecule type" value="Genomic_DNA"/>
</dbReference>
<dbReference type="SUPFAM" id="SSF54001">
    <property type="entry name" value="Cysteine proteinases"/>
    <property type="match status" value="1"/>
</dbReference>
<evidence type="ECO:0000313" key="1">
    <source>
        <dbReference type="EMBL" id="MDN5201988.1"/>
    </source>
</evidence>
<keyword evidence="2" id="KW-1185">Reference proteome</keyword>